<dbReference type="EMBL" id="MTSL01000107">
    <property type="protein sequence ID" value="PJF18685.1"/>
    <property type="molecule type" value="Genomic_DNA"/>
</dbReference>
<evidence type="ECO:0000256" key="1">
    <source>
        <dbReference type="ARBA" id="ARBA00001968"/>
    </source>
</evidence>
<dbReference type="HAMAP" id="MF_00528">
    <property type="entry name" value="Maf"/>
    <property type="match status" value="1"/>
</dbReference>
<dbReference type="InterPro" id="IPR003697">
    <property type="entry name" value="Maf-like"/>
</dbReference>
<dbReference type="Gene3D" id="3.90.950.10">
    <property type="match status" value="1"/>
</dbReference>
<dbReference type="Proteomes" id="UP000240830">
    <property type="component" value="Unassembled WGS sequence"/>
</dbReference>
<keyword evidence="4" id="KW-1185">Reference proteome</keyword>
<gene>
    <name evidence="3" type="ORF">PSACC_01509</name>
</gene>
<evidence type="ECO:0000313" key="4">
    <source>
        <dbReference type="Proteomes" id="UP000240830"/>
    </source>
</evidence>
<comment type="caution">
    <text evidence="3">The sequence shown here is derived from an EMBL/GenBank/DDBJ whole genome shotgun (WGS) entry which is preliminary data.</text>
</comment>
<dbReference type="AlphaFoldDB" id="A0A2H9TLQ3"/>
<sequence>MTKSNTMYPAFQVLSGKRVILGSTSSSRISIFTQLGLDYELLSSNFEEDYDKAAFKTPLAYCAATCAKKAEIVLEMSSGTASLIVCADTIISCNGVIYEKPMDRADAVRILSELGGNTIEVITAVSFYYRTAAGYQHCAFEDVTLMHMLPYDDKMIAAYLDTGEGMSYSGALSYQGAGFLLVKGINGCFYNLRGFPAPRFYQEYAKIAHLIV</sequence>
<dbReference type="PANTHER" id="PTHR43213">
    <property type="entry name" value="BIFUNCTIONAL DTTP/UTP PYROPHOSPHATASE/METHYLTRANSFERASE PROTEIN-RELATED"/>
    <property type="match status" value="1"/>
</dbReference>
<dbReference type="PIRSF" id="PIRSF006305">
    <property type="entry name" value="Maf"/>
    <property type="match status" value="1"/>
</dbReference>
<proteinExistence type="inferred from homology"/>
<organism evidence="3 4">
    <name type="scientific">Paramicrosporidium saccamoebae</name>
    <dbReference type="NCBI Taxonomy" id="1246581"/>
    <lineage>
        <taxon>Eukaryota</taxon>
        <taxon>Fungi</taxon>
        <taxon>Fungi incertae sedis</taxon>
        <taxon>Cryptomycota</taxon>
        <taxon>Cryptomycota incertae sedis</taxon>
        <taxon>Paramicrosporidium</taxon>
    </lineage>
</organism>
<keyword evidence="2" id="KW-0378">Hydrolase</keyword>
<name>A0A2H9TLQ3_9FUNG</name>
<accession>A0A2H9TLQ3</accession>
<protein>
    <submittedName>
        <fullName evidence="3">Maf protein</fullName>
    </submittedName>
</protein>
<reference evidence="3 4" key="1">
    <citation type="submission" date="2016-10" db="EMBL/GenBank/DDBJ databases">
        <title>The genome of Paramicrosporidium saccamoebae is the missing link in understanding Cryptomycota and Microsporidia evolution.</title>
        <authorList>
            <person name="Quandt C.A."/>
            <person name="Beaudet D."/>
            <person name="Corsaro D."/>
            <person name="Michel R."/>
            <person name="Corradi N."/>
            <person name="James T."/>
        </authorList>
    </citation>
    <scope>NUCLEOTIDE SEQUENCE [LARGE SCALE GENOMIC DNA]</scope>
    <source>
        <strain evidence="3 4">KSL3</strain>
    </source>
</reference>
<dbReference type="Pfam" id="PF02545">
    <property type="entry name" value="Maf"/>
    <property type="match status" value="1"/>
</dbReference>
<dbReference type="InterPro" id="IPR029001">
    <property type="entry name" value="ITPase-like_fam"/>
</dbReference>
<evidence type="ECO:0000256" key="2">
    <source>
        <dbReference type="ARBA" id="ARBA00022801"/>
    </source>
</evidence>
<dbReference type="SUPFAM" id="SSF52972">
    <property type="entry name" value="ITPase-like"/>
    <property type="match status" value="1"/>
</dbReference>
<dbReference type="PANTHER" id="PTHR43213:SF5">
    <property type="entry name" value="BIFUNCTIONAL DTTP_UTP PYROPHOSPHATASE_METHYLTRANSFERASE PROTEIN-RELATED"/>
    <property type="match status" value="1"/>
</dbReference>
<dbReference type="NCBIfam" id="TIGR00172">
    <property type="entry name" value="maf"/>
    <property type="match status" value="1"/>
</dbReference>
<dbReference type="OrthoDB" id="10267058at2759"/>
<evidence type="ECO:0000313" key="3">
    <source>
        <dbReference type="EMBL" id="PJF18685.1"/>
    </source>
</evidence>
<dbReference type="GO" id="GO:0047429">
    <property type="term" value="F:nucleoside triphosphate diphosphatase activity"/>
    <property type="evidence" value="ECO:0007669"/>
    <property type="project" value="InterPro"/>
</dbReference>
<dbReference type="STRING" id="1246581.A0A2H9TLQ3"/>
<comment type="cofactor">
    <cofactor evidence="1">
        <name>a divalent metal cation</name>
        <dbReference type="ChEBI" id="CHEBI:60240"/>
    </cofactor>
</comment>